<dbReference type="EMBL" id="ML977510">
    <property type="protein sequence ID" value="KAF2127847.1"/>
    <property type="molecule type" value="Genomic_DNA"/>
</dbReference>
<evidence type="ECO:0000313" key="1">
    <source>
        <dbReference type="EMBL" id="KAF2127847.1"/>
    </source>
</evidence>
<evidence type="ECO:0000313" key="2">
    <source>
        <dbReference type="Proteomes" id="UP000799771"/>
    </source>
</evidence>
<sequence length="262" mass="29922">MVHLCDVSYSRDATVAAIRDYYRFLVAMYLDESEVIEPPEGGWPSINSNTWENLDKTDTVISLLRHLPYIRDNGAVAIDGAPDCNFANWQALALDPDGKKVKTYTELDPDEGSVPPHVVGLTEGGEISPFFLLDTKLGIVHWYECFSPIREDPRQVENSPEDWAPDEEAEWRDSGAVWAIEDFFEVLKSHFRKLNFVPIGTRTVKDVWIEGLEDGMLTAVQAIYHRHNWPDLGRYRKKECMEEVQAMMVAQYSHSAQVELDD</sequence>
<protein>
    <submittedName>
        <fullName evidence="1">Uncharacterized protein</fullName>
    </submittedName>
</protein>
<proteinExistence type="predicted"/>
<name>A0A6A6AAH2_9PLEO</name>
<reference evidence="1" key="1">
    <citation type="journal article" date="2020" name="Stud. Mycol.">
        <title>101 Dothideomycetes genomes: a test case for predicting lifestyles and emergence of pathogens.</title>
        <authorList>
            <person name="Haridas S."/>
            <person name="Albert R."/>
            <person name="Binder M."/>
            <person name="Bloem J."/>
            <person name="Labutti K."/>
            <person name="Salamov A."/>
            <person name="Andreopoulos B."/>
            <person name="Baker S."/>
            <person name="Barry K."/>
            <person name="Bills G."/>
            <person name="Bluhm B."/>
            <person name="Cannon C."/>
            <person name="Castanera R."/>
            <person name="Culley D."/>
            <person name="Daum C."/>
            <person name="Ezra D."/>
            <person name="Gonzalez J."/>
            <person name="Henrissat B."/>
            <person name="Kuo A."/>
            <person name="Liang C."/>
            <person name="Lipzen A."/>
            <person name="Lutzoni F."/>
            <person name="Magnuson J."/>
            <person name="Mondo S."/>
            <person name="Nolan M."/>
            <person name="Ohm R."/>
            <person name="Pangilinan J."/>
            <person name="Park H.-J."/>
            <person name="Ramirez L."/>
            <person name="Alfaro M."/>
            <person name="Sun H."/>
            <person name="Tritt A."/>
            <person name="Yoshinaga Y."/>
            <person name="Zwiers L.-H."/>
            <person name="Turgeon B."/>
            <person name="Goodwin S."/>
            <person name="Spatafora J."/>
            <person name="Crous P."/>
            <person name="Grigoriev I."/>
        </authorList>
    </citation>
    <scope>NUCLEOTIDE SEQUENCE</scope>
    <source>
        <strain evidence="1">CBS 119687</strain>
    </source>
</reference>
<keyword evidence="2" id="KW-1185">Reference proteome</keyword>
<dbReference type="AlphaFoldDB" id="A0A6A6AAH2"/>
<gene>
    <name evidence="1" type="ORF">P153DRAFT_294859</name>
</gene>
<dbReference type="RefSeq" id="XP_033522236.1">
    <property type="nucleotide sequence ID" value="XM_033663982.1"/>
</dbReference>
<dbReference type="Proteomes" id="UP000799771">
    <property type="component" value="Unassembled WGS sequence"/>
</dbReference>
<dbReference type="GeneID" id="54404414"/>
<dbReference type="OrthoDB" id="5343383at2759"/>
<organism evidence="1 2">
    <name type="scientific">Dothidotthia symphoricarpi CBS 119687</name>
    <dbReference type="NCBI Taxonomy" id="1392245"/>
    <lineage>
        <taxon>Eukaryota</taxon>
        <taxon>Fungi</taxon>
        <taxon>Dikarya</taxon>
        <taxon>Ascomycota</taxon>
        <taxon>Pezizomycotina</taxon>
        <taxon>Dothideomycetes</taxon>
        <taxon>Pleosporomycetidae</taxon>
        <taxon>Pleosporales</taxon>
        <taxon>Dothidotthiaceae</taxon>
        <taxon>Dothidotthia</taxon>
    </lineage>
</organism>
<accession>A0A6A6AAH2</accession>